<dbReference type="SUPFAM" id="SSF51735">
    <property type="entry name" value="NAD(P)-binding Rossmann-fold domains"/>
    <property type="match status" value="1"/>
</dbReference>
<organism evidence="4 5">
    <name type="scientific">Tilletia walkeri</name>
    <dbReference type="NCBI Taxonomy" id="117179"/>
    <lineage>
        <taxon>Eukaryota</taxon>
        <taxon>Fungi</taxon>
        <taxon>Dikarya</taxon>
        <taxon>Basidiomycota</taxon>
        <taxon>Ustilaginomycotina</taxon>
        <taxon>Exobasidiomycetes</taxon>
        <taxon>Tilletiales</taxon>
        <taxon>Tilletiaceae</taxon>
        <taxon>Tilletia</taxon>
    </lineage>
</organism>
<sequence length="330" mass="37274">MGRYPITSAMTTKPTRRLLIVGVTGNVGVEILRYALSSASPFTHIRGLARTTSKLPQDLLEAPNAEFIDADAYDVQAYERACEDVDSVICAYRGIASLGLEAQLILMRAADRCGVKQMVLASWNYDLSKLKLGDHEPYDMYISVLNQAEFNKTLKVSFIVSGVFFDVLWWFGIWDAEGERFKTYGTGDEKWRLTSREDAARFAVETLRDGKRSGIQYVASESLSLNEISKVFAEVKYGDASKTQPVEKLGSVEDCQALFLKERKEKGKARYLEYIWLGYVYFTNSGIWDFTPSDNKALIEGSSEPWQTSSMRQFISENLEMIDSPPEKNQ</sequence>
<evidence type="ECO:0000259" key="3">
    <source>
        <dbReference type="Pfam" id="PF05368"/>
    </source>
</evidence>
<reference evidence="4" key="2">
    <citation type="journal article" date="2019" name="IMA Fungus">
        <title>Genome sequencing and comparison of five Tilletia species to identify candidate genes for the detection of regulated species infecting wheat.</title>
        <authorList>
            <person name="Nguyen H.D.T."/>
            <person name="Sultana T."/>
            <person name="Kesanakurti P."/>
            <person name="Hambleton S."/>
        </authorList>
    </citation>
    <scope>NUCLEOTIDE SEQUENCE</scope>
    <source>
        <strain evidence="4">DAOMC 236422</strain>
    </source>
</reference>
<evidence type="ECO:0000256" key="2">
    <source>
        <dbReference type="ARBA" id="ARBA00023002"/>
    </source>
</evidence>
<dbReference type="Pfam" id="PF05368">
    <property type="entry name" value="NmrA"/>
    <property type="match status" value="1"/>
</dbReference>
<keyword evidence="2" id="KW-0560">Oxidoreductase</keyword>
<comment type="caution">
    <text evidence="4">The sequence shown here is derived from an EMBL/GenBank/DDBJ whole genome shotgun (WGS) entry which is preliminary data.</text>
</comment>
<dbReference type="Proteomes" id="UP000078113">
    <property type="component" value="Unassembled WGS sequence"/>
</dbReference>
<dbReference type="EMBL" id="LWDG02000174">
    <property type="protein sequence ID" value="KAE8268102.1"/>
    <property type="molecule type" value="Genomic_DNA"/>
</dbReference>
<evidence type="ECO:0000256" key="1">
    <source>
        <dbReference type="ARBA" id="ARBA00022857"/>
    </source>
</evidence>
<dbReference type="PANTHER" id="PTHR47706:SF9">
    <property type="entry name" value="NMRA-LIKE DOMAIN-CONTAINING PROTEIN-RELATED"/>
    <property type="match status" value="1"/>
</dbReference>
<dbReference type="InterPro" id="IPR008030">
    <property type="entry name" value="NmrA-like"/>
</dbReference>
<gene>
    <name evidence="4" type="ORF">A4X09_0g4250</name>
</gene>
<dbReference type="Gene3D" id="3.40.50.720">
    <property type="entry name" value="NAD(P)-binding Rossmann-like Domain"/>
    <property type="match status" value="1"/>
</dbReference>
<protein>
    <recommendedName>
        <fullName evidence="3">NmrA-like domain-containing protein</fullName>
    </recommendedName>
</protein>
<keyword evidence="5" id="KW-1185">Reference proteome</keyword>
<evidence type="ECO:0000313" key="5">
    <source>
        <dbReference type="Proteomes" id="UP000078113"/>
    </source>
</evidence>
<evidence type="ECO:0000313" key="4">
    <source>
        <dbReference type="EMBL" id="KAE8268102.1"/>
    </source>
</evidence>
<proteinExistence type="predicted"/>
<name>A0A8X7N6J1_9BASI</name>
<dbReference type="GO" id="GO:0016491">
    <property type="term" value="F:oxidoreductase activity"/>
    <property type="evidence" value="ECO:0007669"/>
    <property type="project" value="UniProtKB-KW"/>
</dbReference>
<dbReference type="InterPro" id="IPR051609">
    <property type="entry name" value="NmrA/Isoflavone_reductase-like"/>
</dbReference>
<keyword evidence="1" id="KW-0521">NADP</keyword>
<accession>A0A8X7N6J1</accession>
<dbReference type="PANTHER" id="PTHR47706">
    <property type="entry name" value="NMRA-LIKE FAMILY PROTEIN"/>
    <property type="match status" value="1"/>
</dbReference>
<dbReference type="AlphaFoldDB" id="A0A8X7N6J1"/>
<feature type="domain" description="NmrA-like" evidence="3">
    <location>
        <begin position="15"/>
        <end position="235"/>
    </location>
</feature>
<reference evidence="4" key="1">
    <citation type="submission" date="2016-04" db="EMBL/GenBank/DDBJ databases">
        <authorList>
            <person name="Nguyen H.D."/>
            <person name="Samba Siva P."/>
            <person name="Cullis J."/>
            <person name="Levesque C.A."/>
            <person name="Hambleton S."/>
        </authorList>
    </citation>
    <scope>NUCLEOTIDE SEQUENCE</scope>
    <source>
        <strain evidence="4">DAOMC 236422</strain>
    </source>
</reference>
<dbReference type="InterPro" id="IPR036291">
    <property type="entry name" value="NAD(P)-bd_dom_sf"/>
</dbReference>